<protein>
    <submittedName>
        <fullName evidence="6">HEAT repeat protein</fullName>
    </submittedName>
</protein>
<dbReference type="OMA" id="VCHAIND"/>
<reference evidence="6" key="1">
    <citation type="submission" date="2020-12" db="UniProtKB">
        <authorList>
            <consortium name="WormBaseParasite"/>
        </authorList>
    </citation>
    <scope>IDENTIFICATION</scope>
    <source>
        <strain evidence="6">MHco3</strain>
    </source>
</reference>
<dbReference type="SUPFAM" id="SSF48371">
    <property type="entry name" value="ARM repeat"/>
    <property type="match status" value="1"/>
</dbReference>
<dbReference type="PANTHER" id="PTHR20938:SF0">
    <property type="entry name" value="INTEGRATOR COMPLEX SUBUNIT 4"/>
    <property type="match status" value="1"/>
</dbReference>
<evidence type="ECO:0000313" key="5">
    <source>
        <dbReference type="Proteomes" id="UP000025227"/>
    </source>
</evidence>
<feature type="region of interest" description="Disordered" evidence="3">
    <location>
        <begin position="397"/>
        <end position="424"/>
    </location>
</feature>
<evidence type="ECO:0000313" key="6">
    <source>
        <dbReference type="WBParaSite" id="HCON_00021750-00001"/>
    </source>
</evidence>
<dbReference type="WBParaSite" id="HCON_00021750-00001">
    <property type="protein sequence ID" value="HCON_00021750-00001"/>
    <property type="gene ID" value="HCON_00021750"/>
</dbReference>
<proteinExistence type="predicted"/>
<name>A0A7I4XXY3_HAECO</name>
<dbReference type="GO" id="GO:0016180">
    <property type="term" value="P:snRNA processing"/>
    <property type="evidence" value="ECO:0007669"/>
    <property type="project" value="TreeGrafter"/>
</dbReference>
<sequence>MVKTTLLAKKRKHVPDVSFATDVKRVKQDLESNNLVRRPPAIPLSKRRAVDVLSDVLSRLQGGDRQIASILLREFSIEHLPTLTDDIEEVVNIIITSASVTTYDQIARQLLRMLLCIMRRTDGALWNVVLQRLLSDAGKEANLFTRTYLDDGLLLLLTEGLNTGAISADCIPIRVLRCADRCLHSSAHGYRCAAIGFHVARVMSRRPDSTSLLVLERLLCQMTTDMDSRVRLSAIEGLSLLSGVEDGLTIHTYNTVKNSVGDSHRQVRILALRILLVFANRMPTLSIISTFSKSSDTKLQLCDDAFSIVCNAVNDHEVMVRTEAATILGEFQMVSDSFLDQTLDKKMMKTVQDSSGREQVKKVHQSRFAITQGAQQPTRESRWKYSHLGYQRQMPSASSEWSSGKELNARCPPTDSAAAQDDETESIVPRGACGAFVSALEDEFMSVRRAAVFSLGKLASTRPSFATTALDHLADMFNDEIVEVRLDAIAALTPLIVHGELQKEQLETVLKCLDDAIVDSRQALRDLLAKAEFADAECMRICSRALLNCLHRFPSDKNQIYRCLSEVGAHHAVFVHGMVRELLGLHLVYDTREQQIDDVFYIAKLILVLNAAANYEPIVSLLPECILRHYRFLRAAASDLVAPIKVLEKPSTSSLASSSPPEELADSTSDILVNAYERLQEVIREPTLADRNALRRFIVEEANAISAFNEPLAGAARFIASLCEICSALESLTQVVLRGGGDTKDASNIVHQELVRIRCAEHQFAGLPPEMASFLIEAGMFLSLLELLVEMTISPERYAQIVMDIRAVIREAERRWAANGEPCEQAVSLITAILDPLERYTADSKKILSVGTFGHLLVTHAPLLPSSFPHVGEIRSKWAQISEPNRDVAIEKPIRFVAGLPCAVKFVASLHNLTENDLRNLRVQVDYPNNTRDYFRPLATDISKEGDRVSSLVLISSSEAWSDAADVTLTLVLLSDSSQKAVSVPLLDSPSSAQPASVRLRAHPMTRT</sequence>
<dbReference type="Proteomes" id="UP000025227">
    <property type="component" value="Unplaced"/>
</dbReference>
<comment type="subcellular location">
    <subcellularLocation>
        <location evidence="1">Nucleus</location>
    </subcellularLocation>
</comment>
<evidence type="ECO:0000259" key="4">
    <source>
        <dbReference type="Pfam" id="PF25458"/>
    </source>
</evidence>
<organism evidence="5 6">
    <name type="scientific">Haemonchus contortus</name>
    <name type="common">Barber pole worm</name>
    <dbReference type="NCBI Taxonomy" id="6289"/>
    <lineage>
        <taxon>Eukaryota</taxon>
        <taxon>Metazoa</taxon>
        <taxon>Ecdysozoa</taxon>
        <taxon>Nematoda</taxon>
        <taxon>Chromadorea</taxon>
        <taxon>Rhabditida</taxon>
        <taxon>Rhabditina</taxon>
        <taxon>Rhabditomorpha</taxon>
        <taxon>Strongyloidea</taxon>
        <taxon>Trichostrongylidae</taxon>
        <taxon>Haemonchus</taxon>
    </lineage>
</organism>
<dbReference type="InterPro" id="IPR011989">
    <property type="entry name" value="ARM-like"/>
</dbReference>
<dbReference type="InterPro" id="IPR057412">
    <property type="entry name" value="INTS4_C"/>
</dbReference>
<feature type="domain" description="Integrator complex subunit 4/Protein SIEL C-terminal Ig-like" evidence="4">
    <location>
        <begin position="880"/>
        <end position="1006"/>
    </location>
</feature>
<dbReference type="OrthoDB" id="18190at2759"/>
<keyword evidence="5" id="KW-1185">Reference proteome</keyword>
<dbReference type="InterPro" id="IPR016024">
    <property type="entry name" value="ARM-type_fold"/>
</dbReference>
<dbReference type="Pfam" id="PF25458">
    <property type="entry name" value="INTS4_C"/>
    <property type="match status" value="1"/>
</dbReference>
<evidence type="ECO:0000256" key="1">
    <source>
        <dbReference type="ARBA" id="ARBA00004123"/>
    </source>
</evidence>
<dbReference type="GO" id="GO:0032039">
    <property type="term" value="C:integrator complex"/>
    <property type="evidence" value="ECO:0007669"/>
    <property type="project" value="TreeGrafter"/>
</dbReference>
<dbReference type="Gene3D" id="1.25.10.10">
    <property type="entry name" value="Leucine-rich Repeat Variant"/>
    <property type="match status" value="2"/>
</dbReference>
<dbReference type="AlphaFoldDB" id="A0A7I4XXY3"/>
<feature type="region of interest" description="Disordered" evidence="3">
    <location>
        <begin position="986"/>
        <end position="1008"/>
    </location>
</feature>
<keyword evidence="2" id="KW-0539">Nucleus</keyword>
<evidence type="ECO:0000256" key="2">
    <source>
        <dbReference type="ARBA" id="ARBA00023242"/>
    </source>
</evidence>
<accession>A0A7I4XXY3</accession>
<evidence type="ECO:0000256" key="3">
    <source>
        <dbReference type="SAM" id="MobiDB-lite"/>
    </source>
</evidence>
<dbReference type="PANTHER" id="PTHR20938">
    <property type="entry name" value="INTEGRATOR COMPLEX SUBUNIT 4"/>
    <property type="match status" value="1"/>
</dbReference>